<dbReference type="Pfam" id="PF01494">
    <property type="entry name" value="FAD_binding_3"/>
    <property type="match status" value="1"/>
</dbReference>
<evidence type="ECO:0000313" key="11">
    <source>
        <dbReference type="Proteomes" id="UP001156694"/>
    </source>
</evidence>
<protein>
    <submittedName>
        <fullName evidence="10">2-octaprenyl-6-methoxyphenyl hydroxylase</fullName>
    </submittedName>
</protein>
<keyword evidence="8" id="KW-0812">Transmembrane</keyword>
<dbReference type="Proteomes" id="UP001156694">
    <property type="component" value="Unassembled WGS sequence"/>
</dbReference>
<dbReference type="InterPro" id="IPR002938">
    <property type="entry name" value="FAD-bd"/>
</dbReference>
<comment type="cofactor">
    <cofactor evidence="1">
        <name>FAD</name>
        <dbReference type="ChEBI" id="CHEBI:57692"/>
    </cofactor>
</comment>
<reference evidence="11" key="1">
    <citation type="journal article" date="2019" name="Int. J. Syst. Evol. Microbiol.">
        <title>The Global Catalogue of Microorganisms (GCM) 10K type strain sequencing project: providing services to taxonomists for standard genome sequencing and annotation.</title>
        <authorList>
            <consortium name="The Broad Institute Genomics Platform"/>
            <consortium name="The Broad Institute Genome Sequencing Center for Infectious Disease"/>
            <person name="Wu L."/>
            <person name="Ma J."/>
        </authorList>
    </citation>
    <scope>NUCLEOTIDE SEQUENCE [LARGE SCALE GENOMIC DNA]</scope>
    <source>
        <strain evidence="11">NBRC 110140</strain>
    </source>
</reference>
<dbReference type="InterPro" id="IPR051205">
    <property type="entry name" value="UbiH/COQ6_monooxygenase"/>
</dbReference>
<comment type="caution">
    <text evidence="10">The sequence shown here is derived from an EMBL/GenBank/DDBJ whole genome shotgun (WGS) entry which is preliminary data.</text>
</comment>
<accession>A0ABQ5VVE8</accession>
<dbReference type="PRINTS" id="PR00420">
    <property type="entry name" value="RNGMNOXGNASE"/>
</dbReference>
<keyword evidence="6" id="KW-0560">Oxidoreductase</keyword>
<comment type="similarity">
    <text evidence="3">Belongs to the UbiH/COQ6 family.</text>
</comment>
<evidence type="ECO:0000256" key="1">
    <source>
        <dbReference type="ARBA" id="ARBA00001974"/>
    </source>
</evidence>
<dbReference type="RefSeq" id="WP_284377822.1">
    <property type="nucleotide sequence ID" value="NZ_BSNN01000004.1"/>
</dbReference>
<dbReference type="EMBL" id="BSNN01000004">
    <property type="protein sequence ID" value="GLQ35416.1"/>
    <property type="molecule type" value="Genomic_DNA"/>
</dbReference>
<feature type="domain" description="FAD-binding" evidence="9">
    <location>
        <begin position="4"/>
        <end position="342"/>
    </location>
</feature>
<proteinExistence type="inferred from homology"/>
<dbReference type="InterPro" id="IPR018168">
    <property type="entry name" value="Ubi_Hdrlase_CS"/>
</dbReference>
<dbReference type="NCBIfam" id="TIGR01988">
    <property type="entry name" value="Ubi-OHases"/>
    <property type="match status" value="1"/>
</dbReference>
<feature type="transmembrane region" description="Helical" evidence="8">
    <location>
        <begin position="7"/>
        <end position="33"/>
    </location>
</feature>
<dbReference type="Gene3D" id="3.50.50.60">
    <property type="entry name" value="FAD/NAD(P)-binding domain"/>
    <property type="match status" value="2"/>
</dbReference>
<keyword evidence="8" id="KW-1133">Transmembrane helix</keyword>
<evidence type="ECO:0000256" key="3">
    <source>
        <dbReference type="ARBA" id="ARBA00005349"/>
    </source>
</evidence>
<comment type="pathway">
    <text evidence="2">Cofactor biosynthesis; ubiquinone biosynthesis.</text>
</comment>
<gene>
    <name evidence="10" type="ORF">GCM10007939_16990</name>
</gene>
<keyword evidence="7" id="KW-0503">Monooxygenase</keyword>
<dbReference type="InterPro" id="IPR010971">
    <property type="entry name" value="UbiH/COQ6"/>
</dbReference>
<evidence type="ECO:0000259" key="9">
    <source>
        <dbReference type="Pfam" id="PF01494"/>
    </source>
</evidence>
<evidence type="ECO:0000256" key="8">
    <source>
        <dbReference type="SAM" id="Phobius"/>
    </source>
</evidence>
<keyword evidence="11" id="KW-1185">Reference proteome</keyword>
<dbReference type="PROSITE" id="PS01304">
    <property type="entry name" value="UBIH"/>
    <property type="match status" value="1"/>
</dbReference>
<name>A0ABQ5VVE8_9RHOB</name>
<sequence length="408" mass="44062">MKFDTDIVIAGAGLNGCAMALALASVGIASVIVDPQLAKDQQSPAFDGRAYSLAHGSVRMLQVLGVWNSIATKAQPILDIKVTDGKAGQGAGPQFLHFDHRELEEGPMGQMIEDRYLRRAMLDLITNTPLIRYIEGTSVTGHRPQNAHVEVTLSDDTKLLARLLVGCDGRRSNTARDAGLVRRGWDYDQSALVCAVEHELPHNGTAHQFFTPSGPLAILPLAGRRSSIVWSETAQRAAEIAQMNDTDFLTALRPVFGDFLGEIALAGARFSYPLTLSLVDDFVGARVALVGDAAHGIHPLAGQGLNLGLKDVASLSEVLAMALRRGEDIGRMDVLARYQTWRRFDTQMMAAATDGINRLFSNDNLFLRGLRDMGLGSVNAMPNLRRGFMRHAAGLSGDLPKLMLGQGI</sequence>
<evidence type="ECO:0000256" key="7">
    <source>
        <dbReference type="ARBA" id="ARBA00023033"/>
    </source>
</evidence>
<evidence type="ECO:0000256" key="4">
    <source>
        <dbReference type="ARBA" id="ARBA00022630"/>
    </source>
</evidence>
<dbReference type="PANTHER" id="PTHR43876">
    <property type="entry name" value="UBIQUINONE BIOSYNTHESIS MONOOXYGENASE COQ6, MITOCHONDRIAL"/>
    <property type="match status" value="1"/>
</dbReference>
<dbReference type="InterPro" id="IPR036188">
    <property type="entry name" value="FAD/NAD-bd_sf"/>
</dbReference>
<keyword evidence="8" id="KW-0472">Membrane</keyword>
<keyword evidence="5" id="KW-0274">FAD</keyword>
<dbReference type="PANTHER" id="PTHR43876:SF7">
    <property type="entry name" value="UBIQUINONE BIOSYNTHESIS MONOOXYGENASE COQ6, MITOCHONDRIAL"/>
    <property type="match status" value="1"/>
</dbReference>
<organism evidence="10 11">
    <name type="scientific">Amylibacter marinus</name>
    <dbReference type="NCBI Taxonomy" id="1475483"/>
    <lineage>
        <taxon>Bacteria</taxon>
        <taxon>Pseudomonadati</taxon>
        <taxon>Pseudomonadota</taxon>
        <taxon>Alphaproteobacteria</taxon>
        <taxon>Rhodobacterales</taxon>
        <taxon>Paracoccaceae</taxon>
        <taxon>Amylibacter</taxon>
    </lineage>
</organism>
<evidence type="ECO:0000256" key="5">
    <source>
        <dbReference type="ARBA" id="ARBA00022827"/>
    </source>
</evidence>
<evidence type="ECO:0000313" key="10">
    <source>
        <dbReference type="EMBL" id="GLQ35416.1"/>
    </source>
</evidence>
<dbReference type="SUPFAM" id="SSF51905">
    <property type="entry name" value="FAD/NAD(P)-binding domain"/>
    <property type="match status" value="1"/>
</dbReference>
<evidence type="ECO:0000256" key="6">
    <source>
        <dbReference type="ARBA" id="ARBA00023002"/>
    </source>
</evidence>
<evidence type="ECO:0000256" key="2">
    <source>
        <dbReference type="ARBA" id="ARBA00004749"/>
    </source>
</evidence>
<keyword evidence="4" id="KW-0285">Flavoprotein</keyword>